<organism evidence="1 2">
    <name type="scientific">Setomelanomma holmii</name>
    <dbReference type="NCBI Taxonomy" id="210430"/>
    <lineage>
        <taxon>Eukaryota</taxon>
        <taxon>Fungi</taxon>
        <taxon>Dikarya</taxon>
        <taxon>Ascomycota</taxon>
        <taxon>Pezizomycotina</taxon>
        <taxon>Dothideomycetes</taxon>
        <taxon>Pleosporomycetidae</taxon>
        <taxon>Pleosporales</taxon>
        <taxon>Pleosporineae</taxon>
        <taxon>Phaeosphaeriaceae</taxon>
        <taxon>Setomelanomma</taxon>
    </lineage>
</organism>
<name>A0A9P4LJZ8_9PLEO</name>
<evidence type="ECO:0000313" key="1">
    <source>
        <dbReference type="EMBL" id="KAF2028188.1"/>
    </source>
</evidence>
<dbReference type="AlphaFoldDB" id="A0A9P4LJZ8"/>
<gene>
    <name evidence="1" type="ORF">EK21DRAFT_90879</name>
</gene>
<dbReference type="Gene3D" id="3.40.390.10">
    <property type="entry name" value="Collagenase (Catalytic Domain)"/>
    <property type="match status" value="1"/>
</dbReference>
<sequence length="285" mass="32396">MDYHDLGCSASQHMAGTINAFTQGNSTTTSQASSPTVQDIDVTKPFTWDNGQTLRIGFSGGNDWQKDQVQRHSVEWCKYANNSLTFVIGPPYHILISFLELGSWSQLGIYSLMKIMQGQPSMNFGWMYPAVPEAERRAVTLHEFGHALGLVHEHQGPWIDYQIAWNTQKVYEFFSAPPNSWEKATIMSNILQKFKGVGLAKKAWFDIDSIMLYTYPKELFVKGDGTPRNYELSLLDKGAMFMVYPGRDMGDHKWQIELGLEGRIGRFYAREYEYKASTDEEVKGG</sequence>
<dbReference type="OrthoDB" id="291007at2759"/>
<reference evidence="1" key="1">
    <citation type="journal article" date="2020" name="Stud. Mycol.">
        <title>101 Dothideomycetes genomes: a test case for predicting lifestyles and emergence of pathogens.</title>
        <authorList>
            <person name="Haridas S."/>
            <person name="Albert R."/>
            <person name="Binder M."/>
            <person name="Bloem J."/>
            <person name="Labutti K."/>
            <person name="Salamov A."/>
            <person name="Andreopoulos B."/>
            <person name="Baker S."/>
            <person name="Barry K."/>
            <person name="Bills G."/>
            <person name="Bluhm B."/>
            <person name="Cannon C."/>
            <person name="Castanera R."/>
            <person name="Culley D."/>
            <person name="Daum C."/>
            <person name="Ezra D."/>
            <person name="Gonzalez J."/>
            <person name="Henrissat B."/>
            <person name="Kuo A."/>
            <person name="Liang C."/>
            <person name="Lipzen A."/>
            <person name="Lutzoni F."/>
            <person name="Magnuson J."/>
            <person name="Mondo S."/>
            <person name="Nolan M."/>
            <person name="Ohm R."/>
            <person name="Pangilinan J."/>
            <person name="Park H.-J."/>
            <person name="Ramirez L."/>
            <person name="Alfaro M."/>
            <person name="Sun H."/>
            <person name="Tritt A."/>
            <person name="Yoshinaga Y."/>
            <person name="Zwiers L.-H."/>
            <person name="Turgeon B."/>
            <person name="Goodwin S."/>
            <person name="Spatafora J."/>
            <person name="Crous P."/>
            <person name="Grigoriev I."/>
        </authorList>
    </citation>
    <scope>NUCLEOTIDE SEQUENCE</scope>
    <source>
        <strain evidence="1">CBS 110217</strain>
    </source>
</reference>
<dbReference type="InterPro" id="IPR024079">
    <property type="entry name" value="MetalloPept_cat_dom_sf"/>
</dbReference>
<dbReference type="GO" id="GO:0008237">
    <property type="term" value="F:metallopeptidase activity"/>
    <property type="evidence" value="ECO:0007669"/>
    <property type="project" value="InterPro"/>
</dbReference>
<comment type="caution">
    <text evidence="1">The sequence shown here is derived from an EMBL/GenBank/DDBJ whole genome shotgun (WGS) entry which is preliminary data.</text>
</comment>
<keyword evidence="2" id="KW-1185">Reference proteome</keyword>
<dbReference type="SUPFAM" id="SSF55486">
    <property type="entry name" value="Metalloproteases ('zincins'), catalytic domain"/>
    <property type="match status" value="1"/>
</dbReference>
<accession>A0A9P4LJZ8</accession>
<proteinExistence type="predicted"/>
<dbReference type="EMBL" id="ML978216">
    <property type="protein sequence ID" value="KAF2028188.1"/>
    <property type="molecule type" value="Genomic_DNA"/>
</dbReference>
<evidence type="ECO:0000313" key="2">
    <source>
        <dbReference type="Proteomes" id="UP000799777"/>
    </source>
</evidence>
<dbReference type="Proteomes" id="UP000799777">
    <property type="component" value="Unassembled WGS sequence"/>
</dbReference>
<evidence type="ECO:0008006" key="3">
    <source>
        <dbReference type="Google" id="ProtNLM"/>
    </source>
</evidence>
<protein>
    <recommendedName>
        <fullName evidence="3">Peptidase metallopeptidase domain-containing protein</fullName>
    </recommendedName>
</protein>